<protein>
    <submittedName>
        <fullName evidence="2">Uncharacterized protein</fullName>
    </submittedName>
</protein>
<feature type="transmembrane region" description="Helical" evidence="1">
    <location>
        <begin position="31"/>
        <end position="50"/>
    </location>
</feature>
<dbReference type="STRING" id="1122198.SAMN02745729_11719"/>
<gene>
    <name evidence="2" type="ORF">SAMN02745729_11719</name>
</gene>
<evidence type="ECO:0000313" key="2">
    <source>
        <dbReference type="EMBL" id="SEB09701.1"/>
    </source>
</evidence>
<accession>A0A1H4GK69</accession>
<proteinExistence type="predicted"/>
<keyword evidence="1" id="KW-0812">Transmembrane</keyword>
<dbReference type="EMBL" id="FNRJ01000017">
    <property type="protein sequence ID" value="SEB09701.1"/>
    <property type="molecule type" value="Genomic_DNA"/>
</dbReference>
<evidence type="ECO:0000256" key="1">
    <source>
        <dbReference type="SAM" id="Phobius"/>
    </source>
</evidence>
<name>A0A1H4GK69_9GAMM</name>
<sequence length="57" mass="6816">MYLHRLLLLLLLATLLLPGLVELWLFHSGHWLMPFLIWALLILLAATAEWRHRHHEL</sequence>
<dbReference type="RefSeq" id="WP_175527696.1">
    <property type="nucleotide sequence ID" value="NZ_FNRJ01000017.1"/>
</dbReference>
<keyword evidence="1" id="KW-0472">Membrane</keyword>
<dbReference type="Proteomes" id="UP000242469">
    <property type="component" value="Unassembled WGS sequence"/>
</dbReference>
<keyword evidence="1" id="KW-1133">Transmembrane helix</keyword>
<dbReference type="AlphaFoldDB" id="A0A1H4GK69"/>
<reference evidence="3" key="1">
    <citation type="submission" date="2016-10" db="EMBL/GenBank/DDBJ databases">
        <authorList>
            <person name="Varghese N."/>
            <person name="Submissions S."/>
        </authorList>
    </citation>
    <scope>NUCLEOTIDE SEQUENCE [LARGE SCALE GENOMIC DNA]</scope>
    <source>
        <strain evidence="3">DSM 11526</strain>
    </source>
</reference>
<organism evidence="2 3">
    <name type="scientific">Marinobacterium iners DSM 11526</name>
    <dbReference type="NCBI Taxonomy" id="1122198"/>
    <lineage>
        <taxon>Bacteria</taxon>
        <taxon>Pseudomonadati</taxon>
        <taxon>Pseudomonadota</taxon>
        <taxon>Gammaproteobacteria</taxon>
        <taxon>Oceanospirillales</taxon>
        <taxon>Oceanospirillaceae</taxon>
        <taxon>Marinobacterium</taxon>
    </lineage>
</organism>
<evidence type="ECO:0000313" key="3">
    <source>
        <dbReference type="Proteomes" id="UP000242469"/>
    </source>
</evidence>
<keyword evidence="3" id="KW-1185">Reference proteome</keyword>